<keyword evidence="2 8" id="KW-0489">Methyltransferase</keyword>
<keyword evidence="4 8" id="KW-0949">S-adenosyl-L-methionine</keyword>
<evidence type="ECO:0000256" key="5">
    <source>
        <dbReference type="ARBA" id="ARBA00022884"/>
    </source>
</evidence>
<gene>
    <name evidence="11" type="ORF">I532_15481</name>
</gene>
<feature type="binding site" evidence="8">
    <location>
        <position position="95"/>
    </location>
    <ligand>
        <name>S-adenosyl-L-methionine</name>
        <dbReference type="ChEBI" id="CHEBI:59789"/>
    </ligand>
</feature>
<evidence type="ECO:0000313" key="11">
    <source>
        <dbReference type="EMBL" id="EMT51757.1"/>
    </source>
</evidence>
<dbReference type="Proteomes" id="UP000012081">
    <property type="component" value="Unassembled WGS sequence"/>
</dbReference>
<dbReference type="Pfam" id="PF00398">
    <property type="entry name" value="RrnaAD"/>
    <property type="match status" value="1"/>
</dbReference>
<dbReference type="PROSITE" id="PS51689">
    <property type="entry name" value="SAM_RNA_A_N6_MT"/>
    <property type="match status" value="1"/>
</dbReference>
<dbReference type="PANTHER" id="PTHR11727:SF7">
    <property type="entry name" value="DIMETHYLADENOSINE TRANSFERASE-RELATED"/>
    <property type="match status" value="1"/>
</dbReference>
<evidence type="ECO:0000256" key="2">
    <source>
        <dbReference type="ARBA" id="ARBA00022603"/>
    </source>
</evidence>
<dbReference type="InterPro" id="IPR001737">
    <property type="entry name" value="KsgA/Erm"/>
</dbReference>
<evidence type="ECO:0000313" key="12">
    <source>
        <dbReference type="Proteomes" id="UP000012081"/>
    </source>
</evidence>
<evidence type="ECO:0000256" key="6">
    <source>
        <dbReference type="ARBA" id="ARBA00029941"/>
    </source>
</evidence>
<evidence type="ECO:0000256" key="4">
    <source>
        <dbReference type="ARBA" id="ARBA00022691"/>
    </source>
</evidence>
<dbReference type="PATRIC" id="fig|1300222.3.peg.3241"/>
<dbReference type="PANTHER" id="PTHR11727">
    <property type="entry name" value="DIMETHYLADENOSINE TRANSFERASE"/>
    <property type="match status" value="1"/>
</dbReference>
<dbReference type="GO" id="GO:0000179">
    <property type="term" value="F:rRNA (adenine-N6,N6-)-dimethyltransferase activity"/>
    <property type="evidence" value="ECO:0007669"/>
    <property type="project" value="UniProtKB-UniRule"/>
</dbReference>
<dbReference type="NCBIfam" id="NF000499">
    <property type="entry name" value="Erm23S_rRNA_broad"/>
    <property type="match status" value="1"/>
</dbReference>
<dbReference type="InterPro" id="IPR023165">
    <property type="entry name" value="rRNA_Ade_diMease-like_C"/>
</dbReference>
<evidence type="ECO:0000256" key="1">
    <source>
        <dbReference type="ARBA" id="ARBA00016505"/>
    </source>
</evidence>
<dbReference type="Gene3D" id="3.40.50.150">
    <property type="entry name" value="Vaccinia Virus protein VP39"/>
    <property type="match status" value="1"/>
</dbReference>
<comment type="similarity">
    <text evidence="8">Belongs to the class I-like SAM-binding methyltransferase superfamily. rRNA adenine N(6)-methyltransferase family.</text>
</comment>
<dbReference type="SMART" id="SM00650">
    <property type="entry name" value="rADc"/>
    <property type="match status" value="1"/>
</dbReference>
<feature type="binding site" evidence="8">
    <location>
        <position position="22"/>
    </location>
    <ligand>
        <name>S-adenosyl-L-methionine</name>
        <dbReference type="ChEBI" id="CHEBI:59789"/>
    </ligand>
</feature>
<keyword evidence="12" id="KW-1185">Reference proteome</keyword>
<feature type="binding site" evidence="8">
    <location>
        <position position="49"/>
    </location>
    <ligand>
        <name>S-adenosyl-L-methionine</name>
        <dbReference type="ChEBI" id="CHEBI:59789"/>
    </ligand>
</feature>
<dbReference type="SUPFAM" id="SSF53335">
    <property type="entry name" value="S-adenosyl-L-methionine-dependent methyltransferases"/>
    <property type="match status" value="1"/>
</dbReference>
<evidence type="ECO:0000256" key="8">
    <source>
        <dbReference type="PROSITE-ProRule" id="PRU01026"/>
    </source>
</evidence>
<organism evidence="11 12">
    <name type="scientific">Brevibacillus borstelensis AK1</name>
    <dbReference type="NCBI Taxonomy" id="1300222"/>
    <lineage>
        <taxon>Bacteria</taxon>
        <taxon>Bacillati</taxon>
        <taxon>Bacillota</taxon>
        <taxon>Bacilli</taxon>
        <taxon>Bacillales</taxon>
        <taxon>Paenibacillaceae</taxon>
        <taxon>Brevibacillus</taxon>
    </lineage>
</organism>
<evidence type="ECO:0000256" key="7">
    <source>
        <dbReference type="ARBA" id="ARBA00030809"/>
    </source>
</evidence>
<feature type="binding site" evidence="8">
    <location>
        <position position="24"/>
    </location>
    <ligand>
        <name>S-adenosyl-L-methionine</name>
        <dbReference type="ChEBI" id="CHEBI:59789"/>
    </ligand>
</feature>
<keyword evidence="3 8" id="KW-0808">Transferase</keyword>
<dbReference type="InterPro" id="IPR029063">
    <property type="entry name" value="SAM-dependent_MTases_sf"/>
</dbReference>
<dbReference type="CDD" id="cd02440">
    <property type="entry name" value="AdoMet_MTases"/>
    <property type="match status" value="1"/>
</dbReference>
<evidence type="ECO:0000256" key="9">
    <source>
        <dbReference type="SAM" id="MobiDB-lite"/>
    </source>
</evidence>
<feature type="compositionally biased region" description="Basic residues" evidence="9">
    <location>
        <begin position="275"/>
        <end position="313"/>
    </location>
</feature>
<dbReference type="EMBL" id="APBN01000006">
    <property type="protein sequence ID" value="EMT51757.1"/>
    <property type="molecule type" value="Genomic_DNA"/>
</dbReference>
<dbReference type="Gene3D" id="1.10.8.100">
    <property type="entry name" value="Ribosomal RNA adenine dimethylase-like, domain 2"/>
    <property type="match status" value="1"/>
</dbReference>
<dbReference type="AlphaFoldDB" id="M8DEC9"/>
<dbReference type="GO" id="GO:0003723">
    <property type="term" value="F:RNA binding"/>
    <property type="evidence" value="ECO:0007669"/>
    <property type="project" value="UniProtKB-UniRule"/>
</dbReference>
<feature type="binding site" evidence="8">
    <location>
        <position position="70"/>
    </location>
    <ligand>
        <name>S-adenosyl-L-methionine</name>
        <dbReference type="ChEBI" id="CHEBI:59789"/>
    </ligand>
</feature>
<feature type="binding site" evidence="8">
    <location>
        <position position="111"/>
    </location>
    <ligand>
        <name>S-adenosyl-L-methionine</name>
        <dbReference type="ChEBI" id="CHEBI:59789"/>
    </ligand>
</feature>
<dbReference type="InterPro" id="IPR020596">
    <property type="entry name" value="rRNA_Ade_Mease_Trfase_CS"/>
</dbReference>
<comment type="caution">
    <text evidence="11">The sequence shown here is derived from an EMBL/GenBank/DDBJ whole genome shotgun (WGS) entry which is preliminary data.</text>
</comment>
<dbReference type="STRING" id="1300222.I532_15481"/>
<name>M8DEC9_9BACL</name>
<evidence type="ECO:0000259" key="10">
    <source>
        <dbReference type="SMART" id="SM00650"/>
    </source>
</evidence>
<keyword evidence="5 8" id="KW-0694">RNA-binding</keyword>
<dbReference type="RefSeq" id="WP_003389332.1">
    <property type="nucleotide sequence ID" value="NZ_APBN01000006.1"/>
</dbReference>
<accession>M8DEC9</accession>
<feature type="domain" description="Ribosomal RNA adenine methylase transferase N-terminal" evidence="10">
    <location>
        <begin position="29"/>
        <end position="194"/>
    </location>
</feature>
<evidence type="ECO:0000256" key="3">
    <source>
        <dbReference type="ARBA" id="ARBA00022679"/>
    </source>
</evidence>
<dbReference type="PROSITE" id="PS01131">
    <property type="entry name" value="RRNA_A_DIMETH"/>
    <property type="match status" value="1"/>
</dbReference>
<proteinExistence type="inferred from homology"/>
<dbReference type="InterPro" id="IPR020598">
    <property type="entry name" value="rRNA_Ade_methylase_Trfase_N"/>
</dbReference>
<reference evidence="11 12" key="1">
    <citation type="submission" date="2013-03" db="EMBL/GenBank/DDBJ databases">
        <title>Assembly of a new bacterial strain Brevibacillus borstelensis AK1.</title>
        <authorList>
            <person name="Rajan I."/>
            <person name="PoliReddy D."/>
            <person name="Sugumar T."/>
            <person name="Rathinam K."/>
            <person name="Alqarawi S."/>
            <person name="Khalil A.B."/>
            <person name="Sivakumar N."/>
        </authorList>
    </citation>
    <scope>NUCLEOTIDE SEQUENCE [LARGE SCALE GENOMIC DNA]</scope>
    <source>
        <strain evidence="11 12">AK1</strain>
    </source>
</reference>
<protein>
    <recommendedName>
        <fullName evidence="1">rRNA adenine N-6-methyltransferase</fullName>
    </recommendedName>
    <alternativeName>
        <fullName evidence="7">Erythromycin resistance protein</fullName>
    </alternativeName>
    <alternativeName>
        <fullName evidence="6">Macrolide-lincosamide-streptogramin B resistance protein</fullName>
    </alternativeName>
</protein>
<feature type="region of interest" description="Disordered" evidence="9">
    <location>
        <begin position="272"/>
        <end position="313"/>
    </location>
</feature>
<sequence length="313" mass="35490">MPKNRRTSRGKSRISSNFSAQHLLINKQLSKDMIDMAKITPNDTVIDIGAGKGAITFPLAKRAARVIAVENDPVFAEKLLDKMQGVANIRMNRQDFLQFNLPKSPFSVVANIPFSITTPILGKLLDDPAVPLQRAVLIMEKGAAKRFTSVRITNPRILKWRMWFDLRLVRTVSPDHFSPPPKVESAIVTIFRKQSPLVPLHAHARFMALATYILQQPQAPVFAALQGIFTPSQIKHVVKALRLERNQAVSSLNEQQWGELFHSMLRYVDPSRWPKVPKKKMPKIPRAKAPKMPKPKMPKISKPRMLKNPKQKK</sequence>